<accession>A0A6N2AR96</accession>
<organism evidence="2">
    <name type="scientific">Solanum chilense</name>
    <name type="common">Tomato</name>
    <name type="synonym">Lycopersicon chilense</name>
    <dbReference type="NCBI Taxonomy" id="4083"/>
    <lineage>
        <taxon>Eukaryota</taxon>
        <taxon>Viridiplantae</taxon>
        <taxon>Streptophyta</taxon>
        <taxon>Embryophyta</taxon>
        <taxon>Tracheophyta</taxon>
        <taxon>Spermatophyta</taxon>
        <taxon>Magnoliopsida</taxon>
        <taxon>eudicotyledons</taxon>
        <taxon>Gunneridae</taxon>
        <taxon>Pentapetalae</taxon>
        <taxon>asterids</taxon>
        <taxon>lamiids</taxon>
        <taxon>Solanales</taxon>
        <taxon>Solanaceae</taxon>
        <taxon>Solanoideae</taxon>
        <taxon>Solaneae</taxon>
        <taxon>Solanum</taxon>
        <taxon>Solanum subgen. Lycopersicon</taxon>
    </lineage>
</organism>
<proteinExistence type="predicted"/>
<dbReference type="PANTHER" id="PTHR34482">
    <property type="entry name" value="DNA DAMAGE-INDUCIBLE PROTEIN 1-LIKE"/>
    <property type="match status" value="1"/>
</dbReference>
<comment type="caution">
    <text evidence="2">The sequence shown here is derived from an EMBL/GenBank/DDBJ whole genome shotgun (WGS) entry which is preliminary data.</text>
</comment>
<reference evidence="2" key="1">
    <citation type="submission" date="2019-05" db="EMBL/GenBank/DDBJ databases">
        <title>The de novo reference genome and transcriptome assemblies of the wild tomato species Solanum chilense.</title>
        <authorList>
            <person name="Stam R."/>
            <person name="Nosenko T."/>
            <person name="Hoerger A.C."/>
            <person name="Stephan W."/>
            <person name="Seidel M.A."/>
            <person name="Kuhn J.M.M."/>
            <person name="Haberer G."/>
            <person name="Tellier A."/>
        </authorList>
    </citation>
    <scope>NUCLEOTIDE SEQUENCE</scope>
    <source>
        <tissue evidence="2">Mature leaves</tissue>
    </source>
</reference>
<evidence type="ECO:0000256" key="1">
    <source>
        <dbReference type="SAM" id="MobiDB-lite"/>
    </source>
</evidence>
<dbReference type="PANTHER" id="PTHR34482:SF57">
    <property type="entry name" value="RETROTRANSPOSON GAG DOMAIN-CONTAINING PROTEIN"/>
    <property type="match status" value="1"/>
</dbReference>
<dbReference type="EMBL" id="RXGB01008271">
    <property type="protein sequence ID" value="TMW84845.1"/>
    <property type="molecule type" value="Genomic_DNA"/>
</dbReference>
<evidence type="ECO:0000313" key="2">
    <source>
        <dbReference type="EMBL" id="TMW84845.1"/>
    </source>
</evidence>
<feature type="region of interest" description="Disordered" evidence="1">
    <location>
        <begin position="120"/>
        <end position="155"/>
    </location>
</feature>
<sequence length="155" mass="17681">MVEFMNLRQRGINVQEYSLKFTQLSKYASAMVADPRARMNKFVMGVSSLVEKECRTTILLNDMDISRLMVYVQQIEESKIREIRQDRTRCPTCGKQHLGRCLAGTDDCFACGNRGHNMRDFPNIKSRGKEVNEASLDPNAPKKNPFDGMGARKDN</sequence>
<evidence type="ECO:0008006" key="3">
    <source>
        <dbReference type="Google" id="ProtNLM"/>
    </source>
</evidence>
<dbReference type="AlphaFoldDB" id="A0A6N2AR96"/>
<protein>
    <recommendedName>
        <fullName evidence="3">Retrotransposon gag domain-containing protein</fullName>
    </recommendedName>
</protein>
<gene>
    <name evidence="2" type="ORF">EJD97_024254</name>
</gene>
<name>A0A6N2AR96_SOLCI</name>